<dbReference type="Proteomes" id="UP000188947">
    <property type="component" value="Unassembled WGS sequence"/>
</dbReference>
<evidence type="ECO:0000313" key="2">
    <source>
        <dbReference type="Proteomes" id="UP000188947"/>
    </source>
</evidence>
<dbReference type="OrthoDB" id="1449007at2"/>
<sequence length="81" mass="9030">MDLVGHLIHNQLLNQIKLLEYIMKKIERKVLKSIAGGDSLPEGWGICIVDGEYIPTPCNEYCPDKMKTQPFCAAPVPGQMS</sequence>
<gene>
    <name evidence="1" type="ORF">BMF97_09805</name>
</gene>
<dbReference type="AlphaFoldDB" id="A0A1T3IJD1"/>
<keyword evidence="2" id="KW-1185">Reference proteome</keyword>
<comment type="caution">
    <text evidence="1">The sequence shown here is derived from an EMBL/GenBank/DDBJ whole genome shotgun (WGS) entry which is preliminary data.</text>
</comment>
<name>A0A1T3IJD1_ELIME</name>
<dbReference type="STRING" id="238.BBD35_00620"/>
<evidence type="ECO:0000313" key="1">
    <source>
        <dbReference type="EMBL" id="OOH95128.1"/>
    </source>
</evidence>
<organism evidence="1 2">
    <name type="scientific">Elizabethkingia meningoseptica</name>
    <name type="common">Chryseobacterium meningosepticum</name>
    <dbReference type="NCBI Taxonomy" id="238"/>
    <lineage>
        <taxon>Bacteria</taxon>
        <taxon>Pseudomonadati</taxon>
        <taxon>Bacteroidota</taxon>
        <taxon>Flavobacteriia</taxon>
        <taxon>Flavobacteriales</taxon>
        <taxon>Weeksellaceae</taxon>
        <taxon>Elizabethkingia</taxon>
    </lineage>
</organism>
<protein>
    <submittedName>
        <fullName evidence="1">Uncharacterized protein</fullName>
    </submittedName>
</protein>
<dbReference type="EMBL" id="MPOG01000011">
    <property type="protein sequence ID" value="OOH95128.1"/>
    <property type="molecule type" value="Genomic_DNA"/>
</dbReference>
<reference evidence="1 2" key="1">
    <citation type="submission" date="2016-11" db="EMBL/GenBank/DDBJ databases">
        <title>Genome sequence and comparative genomic analysis of clinical strain Elizabethkingia meningoseptica 61421 PRCM.</title>
        <authorList>
            <person name="Wang M."/>
            <person name="Hu S."/>
            <person name="Cao L."/>
            <person name="Jiang T."/>
            <person name="Zhou Y."/>
            <person name="Ming D."/>
        </authorList>
    </citation>
    <scope>NUCLEOTIDE SEQUENCE [LARGE SCALE GENOMIC DNA]</scope>
    <source>
        <strain evidence="1 2">61421 PRCM</strain>
    </source>
</reference>
<dbReference type="eggNOG" id="ENOG502ZZMP">
    <property type="taxonomic scope" value="Bacteria"/>
</dbReference>
<accession>A0A1T3IJD1</accession>
<proteinExistence type="predicted"/>